<accession>A0ABS9W286</accession>
<evidence type="ECO:0000259" key="1">
    <source>
        <dbReference type="Pfam" id="PF00144"/>
    </source>
</evidence>
<dbReference type="PANTHER" id="PTHR43283">
    <property type="entry name" value="BETA-LACTAMASE-RELATED"/>
    <property type="match status" value="1"/>
</dbReference>
<dbReference type="Proteomes" id="UP001201985">
    <property type="component" value="Unassembled WGS sequence"/>
</dbReference>
<keyword evidence="3" id="KW-1185">Reference proteome</keyword>
<gene>
    <name evidence="2" type="ORF">MON41_05975</name>
</gene>
<dbReference type="InterPro" id="IPR012338">
    <property type="entry name" value="Beta-lactam/transpept-like"/>
</dbReference>
<dbReference type="RefSeq" id="WP_120007667.1">
    <property type="nucleotide sequence ID" value="NZ_JALBUU010000004.1"/>
</dbReference>
<reference evidence="2 3" key="1">
    <citation type="submission" date="2022-03" db="EMBL/GenBank/DDBJ databases">
        <title>Complete genome analysis of Roseomonas KG 17.1 : a prolific producer of plant growth promoters.</title>
        <authorList>
            <person name="Saadouli I."/>
            <person name="Najjari A."/>
            <person name="Mosbah A."/>
            <person name="Ouzari H.I."/>
        </authorList>
    </citation>
    <scope>NUCLEOTIDE SEQUENCE [LARGE SCALE GENOMIC DNA]</scope>
    <source>
        <strain evidence="2 3">KG17-1</strain>
    </source>
</reference>
<dbReference type="SUPFAM" id="SSF56601">
    <property type="entry name" value="beta-lactamase/transpeptidase-like"/>
    <property type="match status" value="1"/>
</dbReference>
<dbReference type="PANTHER" id="PTHR43283:SF7">
    <property type="entry name" value="BETA-LACTAMASE-RELATED DOMAIN-CONTAINING PROTEIN"/>
    <property type="match status" value="1"/>
</dbReference>
<proteinExistence type="predicted"/>
<comment type="caution">
    <text evidence="2">The sequence shown here is derived from an EMBL/GenBank/DDBJ whole genome shotgun (WGS) entry which is preliminary data.</text>
</comment>
<dbReference type="InterPro" id="IPR050789">
    <property type="entry name" value="Diverse_Enzym_Activities"/>
</dbReference>
<name>A0ABS9W286_9PROT</name>
<dbReference type="InterPro" id="IPR001466">
    <property type="entry name" value="Beta-lactam-related"/>
</dbReference>
<protein>
    <submittedName>
        <fullName evidence="2">Beta-lactamase family protein</fullName>
    </submittedName>
</protein>
<dbReference type="EMBL" id="JALBUU010000004">
    <property type="protein sequence ID" value="MCI0753313.1"/>
    <property type="molecule type" value="Genomic_DNA"/>
</dbReference>
<sequence>MAASPALIGAAAAPDAELRAALEQARALDPLHTLMVVRNGTVLAEHRFRGPAPDRSVNIKSVSKTIIASLVGIAIRRGHLTGVDEPVAPLLRDKLPRGADPRLHRVTIGHLLSMQAGLERTSGPFYGRWVSSPDWVRFVLARPFVADPGGPMLYSTGNTHLLSAILTRRTGRSTLELARDWLGDPLNISIPPWPRDPQGIFFGGNDMLMSPRALSRFAAMVLSHGRVGGTEVVPRSWIEASWQPQARSAFTGDSYGYGWFRREDAHLRRYYAWGFGGQMIHVVPDLGLSIVMTSDPTQRSGGSSGHSAALHRLVEQAIIPAFTG</sequence>
<evidence type="ECO:0000313" key="3">
    <source>
        <dbReference type="Proteomes" id="UP001201985"/>
    </source>
</evidence>
<feature type="domain" description="Beta-lactamase-related" evidence="1">
    <location>
        <begin position="34"/>
        <end position="294"/>
    </location>
</feature>
<dbReference type="Gene3D" id="3.40.710.10">
    <property type="entry name" value="DD-peptidase/beta-lactamase superfamily"/>
    <property type="match status" value="1"/>
</dbReference>
<dbReference type="Pfam" id="PF00144">
    <property type="entry name" value="Beta-lactamase"/>
    <property type="match status" value="1"/>
</dbReference>
<organism evidence="2 3">
    <name type="scientific">Teichococcus vastitatis</name>
    <dbReference type="NCBI Taxonomy" id="2307076"/>
    <lineage>
        <taxon>Bacteria</taxon>
        <taxon>Pseudomonadati</taxon>
        <taxon>Pseudomonadota</taxon>
        <taxon>Alphaproteobacteria</taxon>
        <taxon>Acetobacterales</taxon>
        <taxon>Roseomonadaceae</taxon>
        <taxon>Roseomonas</taxon>
    </lineage>
</organism>
<evidence type="ECO:0000313" key="2">
    <source>
        <dbReference type="EMBL" id="MCI0753313.1"/>
    </source>
</evidence>